<sequence length="385" mass="43761">MAKKRELRLPALQVKQGPKRMLYVFSVDGKLVHRFATISRVRRDEEGALRGYQRPEVFSHIDEIRRFIEGPNPMIPNAVVLAFNSSVHFEPADTEFHPEGYSRTGTLRVPFEEEMLDEDKPAFVVDGQQRLAAVRDSNVDSFPLSVVAFITDDVAEQTDQFILVNSTKPLAKGLVYELLPNTESRLPSNLLKKRFPSQLLTILNAKRHSPFRGLIQTPTNPSGIIKDNSILKMLETSLNEGVLYRFRSEDGAGGAIDAMVTVLCAYWGAVSDVFPDDWRISPKKSRLMHGAGIQSMGLLMDAIADRHRNRIHLKRDMFALDLMPLKRICRWTSGFWDFGAGRKVEWNQIENTHSDIRQLSQYLLDQYNELVRDANPPSDRRARGG</sequence>
<dbReference type="AlphaFoldDB" id="A0A085WRD1"/>
<keyword evidence="2" id="KW-1185">Reference proteome</keyword>
<dbReference type="EMBL" id="JMCB01000003">
    <property type="protein sequence ID" value="KFE70244.1"/>
    <property type="molecule type" value="Genomic_DNA"/>
</dbReference>
<protein>
    <submittedName>
        <fullName evidence="1">TgtA5 cluster protein 1</fullName>
    </submittedName>
</protein>
<reference evidence="1 2" key="1">
    <citation type="submission" date="2014-04" db="EMBL/GenBank/DDBJ databases">
        <title>Genome assembly of Hyalangium minutum DSM 14724.</title>
        <authorList>
            <person name="Sharma G."/>
            <person name="Subramanian S."/>
        </authorList>
    </citation>
    <scope>NUCLEOTIDE SEQUENCE [LARGE SCALE GENOMIC DNA]</scope>
    <source>
        <strain evidence="1 2">DSM 14724</strain>
    </source>
</reference>
<organism evidence="1 2">
    <name type="scientific">Hyalangium minutum</name>
    <dbReference type="NCBI Taxonomy" id="394096"/>
    <lineage>
        <taxon>Bacteria</taxon>
        <taxon>Pseudomonadati</taxon>
        <taxon>Myxococcota</taxon>
        <taxon>Myxococcia</taxon>
        <taxon>Myxococcales</taxon>
        <taxon>Cystobacterineae</taxon>
        <taxon>Archangiaceae</taxon>
        <taxon>Hyalangium</taxon>
    </lineage>
</organism>
<dbReference type="Proteomes" id="UP000028725">
    <property type="component" value="Unassembled WGS sequence"/>
</dbReference>
<dbReference type="NCBIfam" id="TIGR03187">
    <property type="entry name" value="DGQHR"/>
    <property type="match status" value="1"/>
</dbReference>
<gene>
    <name evidence="1" type="ORF">DB31_5286</name>
</gene>
<dbReference type="NCBIfam" id="NF041060">
    <property type="entry name" value="DpdB"/>
    <property type="match status" value="1"/>
</dbReference>
<evidence type="ECO:0000313" key="1">
    <source>
        <dbReference type="EMBL" id="KFE70244.1"/>
    </source>
</evidence>
<evidence type="ECO:0000313" key="2">
    <source>
        <dbReference type="Proteomes" id="UP000028725"/>
    </source>
</evidence>
<dbReference type="RefSeq" id="WP_044185073.1">
    <property type="nucleotide sequence ID" value="NZ_JMCB01000003.1"/>
</dbReference>
<dbReference type="PATRIC" id="fig|394096.3.peg.1768"/>
<dbReference type="OrthoDB" id="237364at2"/>
<accession>A0A085WRD1</accession>
<name>A0A085WRD1_9BACT</name>
<proteinExistence type="predicted"/>
<dbReference type="STRING" id="394096.DB31_5286"/>
<dbReference type="Pfam" id="PF14072">
    <property type="entry name" value="DndB"/>
    <property type="match status" value="1"/>
</dbReference>
<dbReference type="InterPro" id="IPR017601">
    <property type="entry name" value="DGQHR-contain_dom"/>
</dbReference>
<dbReference type="CDD" id="cd16413">
    <property type="entry name" value="DGQHR_domain"/>
    <property type="match status" value="1"/>
</dbReference>
<comment type="caution">
    <text evidence="1">The sequence shown here is derived from an EMBL/GenBank/DDBJ whole genome shotgun (WGS) entry which is preliminary data.</text>
</comment>
<dbReference type="InterPro" id="IPR017642">
    <property type="entry name" value="DNA_S_mod_DndB"/>
</dbReference>